<dbReference type="PANTHER" id="PTHR10907">
    <property type="entry name" value="REGUCALCIN"/>
    <property type="match status" value="1"/>
</dbReference>
<accession>A0ABU9BPL7</accession>
<dbReference type="PRINTS" id="PR01790">
    <property type="entry name" value="SMP30FAMILY"/>
</dbReference>
<comment type="similarity">
    <text evidence="1">Belongs to the SMP-30/CGR1 family.</text>
</comment>
<gene>
    <name evidence="3" type="ORF">AACH06_12805</name>
</gene>
<evidence type="ECO:0000313" key="3">
    <source>
        <dbReference type="EMBL" id="MEK8031699.1"/>
    </source>
</evidence>
<dbReference type="GO" id="GO:0016787">
    <property type="term" value="F:hydrolase activity"/>
    <property type="evidence" value="ECO:0007669"/>
    <property type="project" value="UniProtKB-KW"/>
</dbReference>
<dbReference type="InterPro" id="IPR005511">
    <property type="entry name" value="SMP-30"/>
</dbReference>
<evidence type="ECO:0000256" key="1">
    <source>
        <dbReference type="ARBA" id="ARBA00008853"/>
    </source>
</evidence>
<dbReference type="Pfam" id="PF08450">
    <property type="entry name" value="SGL"/>
    <property type="match status" value="1"/>
</dbReference>
<dbReference type="RefSeq" id="WP_341426088.1">
    <property type="nucleotide sequence ID" value="NZ_JBBUTG010000006.1"/>
</dbReference>
<keyword evidence="4" id="KW-1185">Reference proteome</keyword>
<organism evidence="3 4">
    <name type="scientific">Ideonella lacteola</name>
    <dbReference type="NCBI Taxonomy" id="2984193"/>
    <lineage>
        <taxon>Bacteria</taxon>
        <taxon>Pseudomonadati</taxon>
        <taxon>Pseudomonadota</taxon>
        <taxon>Betaproteobacteria</taxon>
        <taxon>Burkholderiales</taxon>
        <taxon>Sphaerotilaceae</taxon>
        <taxon>Ideonella</taxon>
    </lineage>
</organism>
<protein>
    <submittedName>
        <fullName evidence="3">SMP-30/gluconolactonase/LRE family protein</fullName>
        <ecNumber evidence="3">3.1.1.99</ecNumber>
    </submittedName>
</protein>
<dbReference type="Gene3D" id="2.120.10.30">
    <property type="entry name" value="TolB, C-terminal domain"/>
    <property type="match status" value="1"/>
</dbReference>
<sequence length="308" mass="33673">MSLPAPALLSEPRCVWAAGATLGEGTCWSEREQALYWVDILEHRLYRLQLGKGAADGLTDARDSWQFEETISAVAERATGAGLAVTLRRGLALFDPATGALQRLHEPEPEREGNRFNDGKCDVAGRFWAGTMDFACQAPTGALYCFDASGRATRAFDARFPVTNGPTWSLDQKTMYFNDTANQQIHAFDVDPETGTLSGQRPWLRFAPGDGYPDGMTTDADGRLWIAHWGAACVTCHDPITADELLRVPLPTDHITNVAFGGPDLRTLFITSARFDLSDDQLRRQPLAGGLFAVETTARGRPAHRFAG</sequence>
<dbReference type="SUPFAM" id="SSF63829">
    <property type="entry name" value="Calcium-dependent phosphotriesterase"/>
    <property type="match status" value="1"/>
</dbReference>
<dbReference type="PANTHER" id="PTHR10907:SF47">
    <property type="entry name" value="REGUCALCIN"/>
    <property type="match status" value="1"/>
</dbReference>
<dbReference type="EMBL" id="JBBUTG010000006">
    <property type="protein sequence ID" value="MEK8031699.1"/>
    <property type="molecule type" value="Genomic_DNA"/>
</dbReference>
<reference evidence="3 4" key="1">
    <citation type="submission" date="2024-04" db="EMBL/GenBank/DDBJ databases">
        <title>Novel species of the genus Ideonella isolated from streams.</title>
        <authorList>
            <person name="Lu H."/>
        </authorList>
    </citation>
    <scope>NUCLEOTIDE SEQUENCE [LARGE SCALE GENOMIC DNA]</scope>
    <source>
        <strain evidence="3 4">DXS29W</strain>
    </source>
</reference>
<evidence type="ECO:0000259" key="2">
    <source>
        <dbReference type="Pfam" id="PF08450"/>
    </source>
</evidence>
<comment type="caution">
    <text evidence="3">The sequence shown here is derived from an EMBL/GenBank/DDBJ whole genome shotgun (WGS) entry which is preliminary data.</text>
</comment>
<dbReference type="Proteomes" id="UP001371218">
    <property type="component" value="Unassembled WGS sequence"/>
</dbReference>
<keyword evidence="3" id="KW-0378">Hydrolase</keyword>
<dbReference type="EC" id="3.1.1.99" evidence="3"/>
<name>A0ABU9BPL7_9BURK</name>
<evidence type="ECO:0000313" key="4">
    <source>
        <dbReference type="Proteomes" id="UP001371218"/>
    </source>
</evidence>
<dbReference type="InterPro" id="IPR013658">
    <property type="entry name" value="SGL"/>
</dbReference>
<dbReference type="InterPro" id="IPR011042">
    <property type="entry name" value="6-blade_b-propeller_TolB-like"/>
</dbReference>
<proteinExistence type="inferred from homology"/>
<feature type="domain" description="SMP-30/Gluconolactonase/LRE-like region" evidence="2">
    <location>
        <begin position="22"/>
        <end position="274"/>
    </location>
</feature>